<accession>K9ZXL3</accession>
<dbReference type="PATRIC" id="fig|937777.3.peg.348"/>
<feature type="transmembrane region" description="Helical" evidence="1">
    <location>
        <begin position="12"/>
        <end position="34"/>
    </location>
</feature>
<evidence type="ECO:0000313" key="3">
    <source>
        <dbReference type="Proteomes" id="UP000010467"/>
    </source>
</evidence>
<keyword evidence="1" id="KW-0472">Membrane</keyword>
<feature type="transmembrane region" description="Helical" evidence="1">
    <location>
        <begin position="74"/>
        <end position="92"/>
    </location>
</feature>
<name>K9ZXL3_DEIPD</name>
<dbReference type="EMBL" id="CP003382">
    <property type="protein sequence ID" value="AFZ65939.1"/>
    <property type="molecule type" value="Genomic_DNA"/>
</dbReference>
<organism evidence="2 3">
    <name type="scientific">Deinococcus peraridilitoris (strain DSM 19664 / LMG 22246 / CIP 109416 / KR-200)</name>
    <dbReference type="NCBI Taxonomy" id="937777"/>
    <lineage>
        <taxon>Bacteria</taxon>
        <taxon>Thermotogati</taxon>
        <taxon>Deinococcota</taxon>
        <taxon>Deinococci</taxon>
        <taxon>Deinococcales</taxon>
        <taxon>Deinococcaceae</taxon>
        <taxon>Deinococcus</taxon>
    </lineage>
</organism>
<gene>
    <name evidence="2" type="ordered locus">Deipe_0339</name>
</gene>
<protein>
    <submittedName>
        <fullName evidence="2">Uncharacterized protein</fullName>
    </submittedName>
</protein>
<reference evidence="3" key="1">
    <citation type="submission" date="2012-03" db="EMBL/GenBank/DDBJ databases">
        <title>Complete sequence of chromosome of Deinococcus peraridilitoris DSM 19664.</title>
        <authorList>
            <person name="Lucas S."/>
            <person name="Copeland A."/>
            <person name="Lapidus A."/>
            <person name="Glavina del Rio T."/>
            <person name="Dalin E."/>
            <person name="Tice H."/>
            <person name="Bruce D."/>
            <person name="Goodwin L."/>
            <person name="Pitluck S."/>
            <person name="Peters L."/>
            <person name="Mikhailova N."/>
            <person name="Lu M."/>
            <person name="Kyrpides N."/>
            <person name="Mavromatis K."/>
            <person name="Ivanova N."/>
            <person name="Brettin T."/>
            <person name="Detter J.C."/>
            <person name="Han C."/>
            <person name="Larimer F."/>
            <person name="Land M."/>
            <person name="Hauser L."/>
            <person name="Markowitz V."/>
            <person name="Cheng J.-F."/>
            <person name="Hugenholtz P."/>
            <person name="Woyke T."/>
            <person name="Wu D."/>
            <person name="Pukall R."/>
            <person name="Steenblock K."/>
            <person name="Brambilla E."/>
            <person name="Klenk H.-P."/>
            <person name="Eisen J.A."/>
        </authorList>
    </citation>
    <scope>NUCLEOTIDE SEQUENCE [LARGE SCALE GENOMIC DNA]</scope>
    <source>
        <strain evidence="3">DSM 19664 / LMG 22246 / CIP 109416 / KR-200</strain>
    </source>
</reference>
<dbReference type="Proteomes" id="UP000010467">
    <property type="component" value="Chromosome"/>
</dbReference>
<keyword evidence="3" id="KW-1185">Reference proteome</keyword>
<evidence type="ECO:0000256" key="1">
    <source>
        <dbReference type="SAM" id="Phobius"/>
    </source>
</evidence>
<keyword evidence="1" id="KW-1133">Transmembrane helix</keyword>
<dbReference type="STRING" id="937777.Deipe_0339"/>
<dbReference type="KEGG" id="dpd:Deipe_0339"/>
<keyword evidence="1" id="KW-0812">Transmembrane</keyword>
<feature type="transmembrane region" description="Helical" evidence="1">
    <location>
        <begin position="46"/>
        <end position="68"/>
    </location>
</feature>
<dbReference type="eggNOG" id="ENOG50331WW">
    <property type="taxonomic scope" value="Bacteria"/>
</dbReference>
<evidence type="ECO:0000313" key="2">
    <source>
        <dbReference type="EMBL" id="AFZ65939.1"/>
    </source>
</evidence>
<dbReference type="AlphaFoldDB" id="K9ZXL3"/>
<dbReference type="HOGENOM" id="CLU_134844_0_0_0"/>
<sequence length="111" mass="11777">MLSLSEWLSQLYALPGDILVGIGVVNLAYGAFSFSLAMRARRPRTLIVLLVVANATWGGLCVLAAAVLTGTASVFGLAHLVGEGMFVGRLAGLEWRQREQLRTACLTSASI</sequence>
<proteinExistence type="predicted"/>